<dbReference type="EMBL" id="SGXC01000002">
    <property type="protein sequence ID" value="RZS81582.1"/>
    <property type="molecule type" value="Genomic_DNA"/>
</dbReference>
<reference evidence="4 5" key="1">
    <citation type="submission" date="2019-02" db="EMBL/GenBank/DDBJ databases">
        <title>Genomic Encyclopedia of Type Strains, Phase IV (KMG-IV): sequencing the most valuable type-strain genomes for metagenomic binning, comparative biology and taxonomic classification.</title>
        <authorList>
            <person name="Goeker M."/>
        </authorList>
    </citation>
    <scope>NUCLEOTIDE SEQUENCE [LARGE SCALE GENOMIC DNA]</scope>
    <source>
        <strain evidence="4 5">K24</strain>
    </source>
</reference>
<evidence type="ECO:0000256" key="1">
    <source>
        <dbReference type="ARBA" id="ARBA00022857"/>
    </source>
</evidence>
<dbReference type="GO" id="GO:0003960">
    <property type="term" value="F:quinone reductase (NADPH) activity"/>
    <property type="evidence" value="ECO:0007669"/>
    <property type="project" value="InterPro"/>
</dbReference>
<dbReference type="Pfam" id="PF00107">
    <property type="entry name" value="ADH_zinc_N"/>
    <property type="match status" value="1"/>
</dbReference>
<dbReference type="CDD" id="cd05286">
    <property type="entry name" value="QOR2"/>
    <property type="match status" value="1"/>
</dbReference>
<dbReference type="Gene3D" id="3.40.50.720">
    <property type="entry name" value="NAD(P)-binding Rossmann-like Domain"/>
    <property type="match status" value="1"/>
</dbReference>
<evidence type="ECO:0000313" key="4">
    <source>
        <dbReference type="EMBL" id="RZS81582.1"/>
    </source>
</evidence>
<dbReference type="GO" id="GO:0035925">
    <property type="term" value="F:mRNA 3'-UTR AU-rich region binding"/>
    <property type="evidence" value="ECO:0007669"/>
    <property type="project" value="TreeGrafter"/>
</dbReference>
<keyword evidence="1" id="KW-0521">NADP</keyword>
<dbReference type="InterPro" id="IPR013154">
    <property type="entry name" value="ADH-like_N"/>
</dbReference>
<protein>
    <submittedName>
        <fullName evidence="4">NADPH:quinone reductase-like Zn-dependent oxidoreductase</fullName>
    </submittedName>
</protein>
<dbReference type="InterPro" id="IPR036291">
    <property type="entry name" value="NAD(P)-bd_dom_sf"/>
</dbReference>
<sequence length="325" mass="34507">MASVIRFHRTGGPEVLRCEEYDVAPPGYGEARVRHAAVGVNFNDIYFRSGLYPVALPSPLGRSAAGIVEELGAGVTDVRVGDRVAYASSPLGAYSSERIVDTRYLVPVPDGVGLDVAAASTMRGMTAAYLMRRIHPWRAGDSLVLHAAAGGTGLIVSQWARHLGLRVIGTVSSHEKAEIALEHGCEHVIVRGNADEVVEKVMALTGGRGVPVVLDGVGRSTFDASLRVLSRRGLFVSFGASSGPVPPIDAIELGRRGSPFFTRPALADYASTRKERMELAGEFFQLVESGVIRVHVHQRLALADCAQAHRALESGGLVGVSVLVP</sequence>
<dbReference type="Pfam" id="PF08240">
    <property type="entry name" value="ADH_N"/>
    <property type="match status" value="1"/>
</dbReference>
<dbReference type="InterPro" id="IPR020843">
    <property type="entry name" value="ER"/>
</dbReference>
<name>A0A4Q7NEM3_9BURK</name>
<dbReference type="GO" id="GO:0070402">
    <property type="term" value="F:NADPH binding"/>
    <property type="evidence" value="ECO:0007669"/>
    <property type="project" value="TreeGrafter"/>
</dbReference>
<comment type="caution">
    <text evidence="4">The sequence shown here is derived from an EMBL/GenBank/DDBJ whole genome shotgun (WGS) entry which is preliminary data.</text>
</comment>
<dbReference type="InterPro" id="IPR011032">
    <property type="entry name" value="GroES-like_sf"/>
</dbReference>
<dbReference type="SUPFAM" id="SSF51735">
    <property type="entry name" value="NAD(P)-binding Rossmann-fold domains"/>
    <property type="match status" value="1"/>
</dbReference>
<dbReference type="AlphaFoldDB" id="A0A4Q7NEM3"/>
<feature type="domain" description="Enoyl reductase (ER)" evidence="3">
    <location>
        <begin position="11"/>
        <end position="323"/>
    </location>
</feature>
<dbReference type="SMART" id="SM00829">
    <property type="entry name" value="PKS_ER"/>
    <property type="match status" value="1"/>
</dbReference>
<keyword evidence="5" id="KW-1185">Reference proteome</keyword>
<accession>A0A4Q7NEM3</accession>
<dbReference type="SUPFAM" id="SSF50129">
    <property type="entry name" value="GroES-like"/>
    <property type="match status" value="1"/>
</dbReference>
<dbReference type="PANTHER" id="PTHR48106:SF13">
    <property type="entry name" value="QUINONE OXIDOREDUCTASE-RELATED"/>
    <property type="match status" value="1"/>
</dbReference>
<keyword evidence="2" id="KW-0560">Oxidoreductase</keyword>
<evidence type="ECO:0000259" key="3">
    <source>
        <dbReference type="SMART" id="SM00829"/>
    </source>
</evidence>
<dbReference type="PANTHER" id="PTHR48106">
    <property type="entry name" value="QUINONE OXIDOREDUCTASE PIG3-RELATED"/>
    <property type="match status" value="1"/>
</dbReference>
<evidence type="ECO:0000313" key="5">
    <source>
        <dbReference type="Proteomes" id="UP000292445"/>
    </source>
</evidence>
<organism evidence="4 5">
    <name type="scientific">Pigmentiphaga kullae</name>
    <dbReference type="NCBI Taxonomy" id="151784"/>
    <lineage>
        <taxon>Bacteria</taxon>
        <taxon>Pseudomonadati</taxon>
        <taxon>Pseudomonadota</taxon>
        <taxon>Betaproteobacteria</taxon>
        <taxon>Burkholderiales</taxon>
        <taxon>Alcaligenaceae</taxon>
        <taxon>Pigmentiphaga</taxon>
    </lineage>
</organism>
<dbReference type="Proteomes" id="UP000292445">
    <property type="component" value="Unassembled WGS sequence"/>
</dbReference>
<dbReference type="RefSeq" id="WP_130359462.1">
    <property type="nucleotide sequence ID" value="NZ_SGXC01000002.1"/>
</dbReference>
<dbReference type="FunFam" id="3.40.50.720:FF:000053">
    <property type="entry name" value="Quinone oxidoreductase 1"/>
    <property type="match status" value="1"/>
</dbReference>
<dbReference type="InterPro" id="IPR013149">
    <property type="entry name" value="ADH-like_C"/>
</dbReference>
<dbReference type="Gene3D" id="3.90.180.10">
    <property type="entry name" value="Medium-chain alcohol dehydrogenases, catalytic domain"/>
    <property type="match status" value="1"/>
</dbReference>
<dbReference type="GO" id="GO:0005829">
    <property type="term" value="C:cytosol"/>
    <property type="evidence" value="ECO:0007669"/>
    <property type="project" value="TreeGrafter"/>
</dbReference>
<gene>
    <name evidence="4" type="ORF">EV675_4207</name>
</gene>
<evidence type="ECO:0000256" key="2">
    <source>
        <dbReference type="ARBA" id="ARBA00023002"/>
    </source>
</evidence>
<proteinExistence type="predicted"/>
<dbReference type="OrthoDB" id="9805883at2"/>
<dbReference type="InterPro" id="IPR047618">
    <property type="entry name" value="QOR-like"/>
</dbReference>